<reference evidence="2" key="1">
    <citation type="submission" date="2020-10" db="EMBL/GenBank/DDBJ databases">
        <title>Bacterium isolated from coastal waters sediment.</title>
        <authorList>
            <person name="Chen R.-J."/>
            <person name="Lu D.-C."/>
            <person name="Zhu K.-L."/>
            <person name="Du Z.-J."/>
        </authorList>
    </citation>
    <scope>NUCLEOTIDE SEQUENCE</scope>
    <source>
        <strain evidence="2">N1Y112</strain>
    </source>
</reference>
<keyword evidence="1" id="KW-0812">Transmembrane</keyword>
<dbReference type="EMBL" id="JADEYS010000031">
    <property type="protein sequence ID" value="MBE9399633.1"/>
    <property type="molecule type" value="Genomic_DNA"/>
</dbReference>
<dbReference type="RefSeq" id="WP_193955328.1">
    <property type="nucleotide sequence ID" value="NZ_JADEYS010000031.1"/>
</dbReference>
<evidence type="ECO:0000313" key="3">
    <source>
        <dbReference type="Proteomes" id="UP000640333"/>
    </source>
</evidence>
<proteinExistence type="predicted"/>
<keyword evidence="1" id="KW-0472">Membrane</keyword>
<protein>
    <submittedName>
        <fullName evidence="2">Uncharacterized protein</fullName>
    </submittedName>
</protein>
<dbReference type="AlphaFoldDB" id="A0A8J7K073"/>
<feature type="transmembrane region" description="Helical" evidence="1">
    <location>
        <begin position="27"/>
        <end position="57"/>
    </location>
</feature>
<evidence type="ECO:0000256" key="1">
    <source>
        <dbReference type="SAM" id="Phobius"/>
    </source>
</evidence>
<organism evidence="2 3">
    <name type="scientific">Pontibacterium sinense</name>
    <dbReference type="NCBI Taxonomy" id="2781979"/>
    <lineage>
        <taxon>Bacteria</taxon>
        <taxon>Pseudomonadati</taxon>
        <taxon>Pseudomonadota</taxon>
        <taxon>Gammaproteobacteria</taxon>
        <taxon>Oceanospirillales</taxon>
        <taxon>Oceanospirillaceae</taxon>
        <taxon>Pontibacterium</taxon>
    </lineage>
</organism>
<name>A0A8J7K073_9GAMM</name>
<gene>
    <name evidence="2" type="ORF">IOQ59_20410</name>
</gene>
<keyword evidence="3" id="KW-1185">Reference proteome</keyword>
<comment type="caution">
    <text evidence="2">The sequence shown here is derived from an EMBL/GenBank/DDBJ whole genome shotgun (WGS) entry which is preliminary data.</text>
</comment>
<evidence type="ECO:0000313" key="2">
    <source>
        <dbReference type="EMBL" id="MBE9399633.1"/>
    </source>
</evidence>
<sequence>MANEKPLFTWDNDYFEQRHSLNNKIQLGLIGLAVGLMLMDLTKIYTLLPLAAILFWVSFQQRNVDTLREEFEDATITLSPRSMLLNKPMEESEERIQFRDIESLEKKEKGKHTTIILTLKDERELELAGFINANECYQLLQEGLNPSDDAS</sequence>
<accession>A0A8J7K073</accession>
<dbReference type="Proteomes" id="UP000640333">
    <property type="component" value="Unassembled WGS sequence"/>
</dbReference>
<keyword evidence="1" id="KW-1133">Transmembrane helix</keyword>